<accession>A0ABU5Q607</accession>
<dbReference type="EMBL" id="JAYFUM010000005">
    <property type="protein sequence ID" value="MEA5138275.1"/>
    <property type="molecule type" value="Genomic_DNA"/>
</dbReference>
<proteinExistence type="predicted"/>
<comment type="caution">
    <text evidence="2">The sequence shown here is derived from an EMBL/GenBank/DDBJ whole genome shotgun (WGS) entry which is preliminary data.</text>
</comment>
<dbReference type="Pfam" id="PF20243">
    <property type="entry name" value="MbnP"/>
    <property type="match status" value="1"/>
</dbReference>
<keyword evidence="3" id="KW-1185">Reference proteome</keyword>
<name>A0ABU5Q607_9BACT</name>
<sequence>MKTNKIFTLLTCFALVITSISCKKNDEVKPDEKNNITLEFDNQVGSDEMTLGTGSYKNSSGEDFTITTFNYFISNVSFKKSDGTVVKFPNDYFLIKQSDSESFEATLKDLPVGDYTEVSFTVGVDSARSVSELSQRTGVLDPASYGTDNMYWAWNSGYIFFKFEGTSSVVPSDAAGKRVFQYHVGGFGGMTTKTINNLRTVTLPLPTSATVRSNIAPEIHLFVDAAKVFNGTSTLNLATTFMVHSIGAAVPIADNYKTMFSVNHVHNDVQ</sequence>
<organism evidence="2 3">
    <name type="scientific">Arcicella rigui</name>
    <dbReference type="NCBI Taxonomy" id="797020"/>
    <lineage>
        <taxon>Bacteria</taxon>
        <taxon>Pseudomonadati</taxon>
        <taxon>Bacteroidota</taxon>
        <taxon>Cytophagia</taxon>
        <taxon>Cytophagales</taxon>
        <taxon>Flectobacillaceae</taxon>
        <taxon>Arcicella</taxon>
    </lineage>
</organism>
<dbReference type="PROSITE" id="PS51257">
    <property type="entry name" value="PROKAR_LIPOPROTEIN"/>
    <property type="match status" value="1"/>
</dbReference>
<dbReference type="RefSeq" id="WP_323295444.1">
    <property type="nucleotide sequence ID" value="NZ_JAYFUM010000005.1"/>
</dbReference>
<protein>
    <submittedName>
        <fullName evidence="2">MbnP family protein</fullName>
    </submittedName>
</protein>
<gene>
    <name evidence="2" type="ORF">VB248_03985</name>
</gene>
<dbReference type="Proteomes" id="UP001302949">
    <property type="component" value="Unassembled WGS sequence"/>
</dbReference>
<dbReference type="InterPro" id="IPR046863">
    <property type="entry name" value="MbnP-like_dom"/>
</dbReference>
<evidence type="ECO:0000313" key="3">
    <source>
        <dbReference type="Proteomes" id="UP001302949"/>
    </source>
</evidence>
<evidence type="ECO:0000313" key="2">
    <source>
        <dbReference type="EMBL" id="MEA5138275.1"/>
    </source>
</evidence>
<feature type="domain" description="Copper-binding protein MbnP-like" evidence="1">
    <location>
        <begin position="34"/>
        <end position="234"/>
    </location>
</feature>
<evidence type="ECO:0000259" key="1">
    <source>
        <dbReference type="Pfam" id="PF20243"/>
    </source>
</evidence>
<reference evidence="2 3" key="1">
    <citation type="submission" date="2023-12" db="EMBL/GenBank/DDBJ databases">
        <title>Novel species of the genus Arcicella isolated from rivers.</title>
        <authorList>
            <person name="Lu H."/>
        </authorList>
    </citation>
    <scope>NUCLEOTIDE SEQUENCE [LARGE SCALE GENOMIC DNA]</scope>
    <source>
        <strain evidence="2 3">KCTC 23307</strain>
    </source>
</reference>